<dbReference type="Proteomes" id="UP000186228">
    <property type="component" value="Unassembled WGS sequence"/>
</dbReference>
<dbReference type="RefSeq" id="WP_075856457.1">
    <property type="nucleotide sequence ID" value="NZ_FMAC01000014.1"/>
</dbReference>
<dbReference type="AlphaFoldDB" id="A0A1C3WBF6"/>
<feature type="transmembrane region" description="Helical" evidence="6">
    <location>
        <begin position="66"/>
        <end position="85"/>
    </location>
</feature>
<dbReference type="OrthoDB" id="194658at2"/>
<sequence>MRIDLQNHPKLGRLAQILLLLVFWQAGETIVRLTHLPIPGAIAGMLLVLALFASGKVKLTSMKRGAEWFLAEMLLFFVPAVLALLDHGEFIGIVGLKVLAVIFVGTVIVMGVTAIAIDIGYRLMMRQGASSHAHD</sequence>
<feature type="transmembrane region" description="Helical" evidence="6">
    <location>
        <begin position="91"/>
        <end position="117"/>
    </location>
</feature>
<keyword evidence="8" id="KW-1185">Reference proteome</keyword>
<feature type="transmembrane region" description="Helical" evidence="6">
    <location>
        <begin position="36"/>
        <end position="54"/>
    </location>
</feature>
<dbReference type="InterPro" id="IPR005538">
    <property type="entry name" value="LrgA/CidA"/>
</dbReference>
<reference evidence="8" key="1">
    <citation type="submission" date="2016-08" db="EMBL/GenBank/DDBJ databases">
        <authorList>
            <person name="Varghese N."/>
            <person name="Submissions Spin"/>
        </authorList>
    </citation>
    <scope>NUCLEOTIDE SEQUENCE [LARGE SCALE GENOMIC DNA]</scope>
    <source>
        <strain evidence="8">CCBAU 57015</strain>
    </source>
</reference>
<name>A0A1C3WBF6_9HYPH</name>
<evidence type="ECO:0000313" key="8">
    <source>
        <dbReference type="Proteomes" id="UP000186228"/>
    </source>
</evidence>
<keyword evidence="4 6" id="KW-1133">Transmembrane helix</keyword>
<keyword evidence="2" id="KW-1003">Cell membrane</keyword>
<dbReference type="GO" id="GO:0005886">
    <property type="term" value="C:plasma membrane"/>
    <property type="evidence" value="ECO:0007669"/>
    <property type="project" value="UniProtKB-SubCell"/>
</dbReference>
<evidence type="ECO:0000313" key="7">
    <source>
        <dbReference type="EMBL" id="SCB37283.1"/>
    </source>
</evidence>
<dbReference type="STRING" id="52131.GA0061100_114114"/>
<organism evidence="7 8">
    <name type="scientific">Rhizobium hainanense</name>
    <dbReference type="NCBI Taxonomy" id="52131"/>
    <lineage>
        <taxon>Bacteria</taxon>
        <taxon>Pseudomonadati</taxon>
        <taxon>Pseudomonadota</taxon>
        <taxon>Alphaproteobacteria</taxon>
        <taxon>Hyphomicrobiales</taxon>
        <taxon>Rhizobiaceae</taxon>
        <taxon>Rhizobium/Agrobacterium group</taxon>
        <taxon>Rhizobium</taxon>
    </lineage>
</organism>
<dbReference type="PANTHER" id="PTHR33931">
    <property type="entry name" value="HOLIN-LIKE PROTEIN CIDA-RELATED"/>
    <property type="match status" value="1"/>
</dbReference>
<protein>
    <submittedName>
        <fullName evidence="7">Holin-like protein</fullName>
    </submittedName>
</protein>
<dbReference type="Pfam" id="PF03788">
    <property type="entry name" value="LrgA"/>
    <property type="match status" value="1"/>
</dbReference>
<keyword evidence="3 6" id="KW-0812">Transmembrane</keyword>
<evidence type="ECO:0000256" key="3">
    <source>
        <dbReference type="ARBA" id="ARBA00022692"/>
    </source>
</evidence>
<accession>A0A1C3WBF6</accession>
<evidence type="ECO:0000256" key="6">
    <source>
        <dbReference type="SAM" id="Phobius"/>
    </source>
</evidence>
<keyword evidence="5 6" id="KW-0472">Membrane</keyword>
<evidence type="ECO:0000256" key="2">
    <source>
        <dbReference type="ARBA" id="ARBA00022475"/>
    </source>
</evidence>
<dbReference type="EMBL" id="FMAC01000014">
    <property type="protein sequence ID" value="SCB37283.1"/>
    <property type="molecule type" value="Genomic_DNA"/>
</dbReference>
<evidence type="ECO:0000256" key="1">
    <source>
        <dbReference type="ARBA" id="ARBA00004651"/>
    </source>
</evidence>
<evidence type="ECO:0000256" key="5">
    <source>
        <dbReference type="ARBA" id="ARBA00023136"/>
    </source>
</evidence>
<comment type="subcellular location">
    <subcellularLocation>
        <location evidence="1">Cell membrane</location>
        <topology evidence="1">Multi-pass membrane protein</topology>
    </subcellularLocation>
</comment>
<evidence type="ECO:0000256" key="4">
    <source>
        <dbReference type="ARBA" id="ARBA00022989"/>
    </source>
</evidence>
<gene>
    <name evidence="7" type="ORF">GA0061100_114114</name>
</gene>
<proteinExistence type="predicted"/>
<dbReference type="PANTHER" id="PTHR33931:SF2">
    <property type="entry name" value="HOLIN-LIKE PROTEIN CIDA"/>
    <property type="match status" value="1"/>
</dbReference>